<reference evidence="8 9" key="1">
    <citation type="submission" date="2016-10" db="EMBL/GenBank/DDBJ databases">
        <authorList>
            <person name="de Groot N.N."/>
        </authorList>
    </citation>
    <scope>NUCLEOTIDE SEQUENCE [LARGE SCALE GENOMIC DNA]</scope>
    <source>
        <strain evidence="8 9">DSM 22274</strain>
    </source>
</reference>
<dbReference type="InterPro" id="IPR009006">
    <property type="entry name" value="Ala_racemase/Decarboxylase_C"/>
</dbReference>
<dbReference type="GO" id="GO:0030170">
    <property type="term" value="F:pyridoxal phosphate binding"/>
    <property type="evidence" value="ECO:0007669"/>
    <property type="project" value="UniProtKB-UniRule"/>
</dbReference>
<evidence type="ECO:0000256" key="2">
    <source>
        <dbReference type="ARBA" id="ARBA00022898"/>
    </source>
</evidence>
<organism evidence="8 9">
    <name type="scientific">Arthrobacter alpinus</name>
    <dbReference type="NCBI Taxonomy" id="656366"/>
    <lineage>
        <taxon>Bacteria</taxon>
        <taxon>Bacillati</taxon>
        <taxon>Actinomycetota</taxon>
        <taxon>Actinomycetes</taxon>
        <taxon>Micrococcales</taxon>
        <taxon>Micrococcaceae</taxon>
        <taxon>Arthrobacter</taxon>
    </lineage>
</organism>
<keyword evidence="2 4" id="KW-0663">Pyridoxal phosphate</keyword>
<dbReference type="PROSITE" id="PS00395">
    <property type="entry name" value="ALANINE_RACEMASE"/>
    <property type="match status" value="1"/>
</dbReference>
<evidence type="ECO:0000256" key="6">
    <source>
        <dbReference type="PIRSR" id="PIRSR600821-52"/>
    </source>
</evidence>
<dbReference type="GO" id="GO:0005829">
    <property type="term" value="C:cytosol"/>
    <property type="evidence" value="ECO:0007669"/>
    <property type="project" value="TreeGrafter"/>
</dbReference>
<comment type="function">
    <text evidence="4">Catalyzes the interconversion of L-alanine and D-alanine. May also act on other amino acids.</text>
</comment>
<dbReference type="InterPro" id="IPR011079">
    <property type="entry name" value="Ala_racemase_C"/>
</dbReference>
<feature type="domain" description="Alanine racemase C-terminal" evidence="7">
    <location>
        <begin position="284"/>
        <end position="412"/>
    </location>
</feature>
<protein>
    <recommendedName>
        <fullName evidence="4">Alanine racemase</fullName>
        <ecNumber evidence="4">5.1.1.1</ecNumber>
    </recommendedName>
</protein>
<keyword evidence="3 4" id="KW-0413">Isomerase</keyword>
<feature type="binding site" evidence="4 6">
    <location>
        <position position="353"/>
    </location>
    <ligand>
        <name>substrate</name>
    </ligand>
</feature>
<comment type="similarity">
    <text evidence="4">Belongs to the alanine racemase family.</text>
</comment>
<sequence length="415" mass="43617">MQVPQHYSCDAHLIGVQNVLYAMPMRLNAPTAPGSSELITGTVSVDLDAIEHNVRILRGHTSAPHFMAVVKGNAYGHGLLETARSAVAAGADWLGTAQLSEALTLRRHGITTPILAWLYLATSSGGAITDAVQHDIDVSLGSVAQLEVVAGTAQALGRTAFIHLELDSGLSRGGARREDWPALVAAARTAELTGAVSVRGVWTHLAWADVPAHPANTSAVADFEEAVQEAHDAGLTPTLRHVSSSANILARPEFHFDMVRAGLAMYGLSPADHLDPADFGLRPALSVSAPVVLVKHVPAGTGVSYEHRAITHESRFLGLIPLGYADGIPKGISGSSIVMVGGHKVPVIGKVCMDQFMVDLGHQTGVKVGDTALLFGDPELGAASADDWGAAINSHGDEIINRIAPRLQRVYTHGR</sequence>
<evidence type="ECO:0000313" key="9">
    <source>
        <dbReference type="Proteomes" id="UP000182725"/>
    </source>
</evidence>
<dbReference type="Pfam" id="PF01168">
    <property type="entry name" value="Ala_racemase_N"/>
    <property type="match status" value="1"/>
</dbReference>
<dbReference type="FunFam" id="3.20.20.10:FF:000002">
    <property type="entry name" value="Alanine racemase"/>
    <property type="match status" value="1"/>
</dbReference>
<comment type="pathway">
    <text evidence="4">Amino-acid biosynthesis; D-alanine biosynthesis; D-alanine from L-alanine: step 1/1.</text>
</comment>
<dbReference type="PANTHER" id="PTHR30511">
    <property type="entry name" value="ALANINE RACEMASE"/>
    <property type="match status" value="1"/>
</dbReference>
<dbReference type="EMBL" id="FNTV01000001">
    <property type="protein sequence ID" value="SEE68617.1"/>
    <property type="molecule type" value="Genomic_DNA"/>
</dbReference>
<evidence type="ECO:0000256" key="3">
    <source>
        <dbReference type="ARBA" id="ARBA00023235"/>
    </source>
</evidence>
<comment type="catalytic activity">
    <reaction evidence="4">
        <text>L-alanine = D-alanine</text>
        <dbReference type="Rhea" id="RHEA:20249"/>
        <dbReference type="ChEBI" id="CHEBI:57416"/>
        <dbReference type="ChEBI" id="CHEBI:57972"/>
        <dbReference type="EC" id="5.1.1.1"/>
    </reaction>
</comment>
<dbReference type="GO" id="GO:0009252">
    <property type="term" value="P:peptidoglycan biosynthetic process"/>
    <property type="evidence" value="ECO:0007669"/>
    <property type="project" value="TreeGrafter"/>
</dbReference>
<evidence type="ECO:0000259" key="7">
    <source>
        <dbReference type="SMART" id="SM01005"/>
    </source>
</evidence>
<evidence type="ECO:0000256" key="5">
    <source>
        <dbReference type="PIRSR" id="PIRSR600821-50"/>
    </source>
</evidence>
<dbReference type="Gene3D" id="3.20.20.10">
    <property type="entry name" value="Alanine racemase"/>
    <property type="match status" value="1"/>
</dbReference>
<accession>A0A1H5KW54</accession>
<dbReference type="NCBIfam" id="TIGR00492">
    <property type="entry name" value="alr"/>
    <property type="match status" value="1"/>
</dbReference>
<proteinExistence type="inferred from homology"/>
<dbReference type="PANTHER" id="PTHR30511:SF0">
    <property type="entry name" value="ALANINE RACEMASE, CATABOLIC-RELATED"/>
    <property type="match status" value="1"/>
</dbReference>
<dbReference type="SUPFAM" id="SSF51419">
    <property type="entry name" value="PLP-binding barrel"/>
    <property type="match status" value="1"/>
</dbReference>
<dbReference type="Gene3D" id="2.40.37.10">
    <property type="entry name" value="Lyase, Ornithine Decarboxylase, Chain A, domain 1"/>
    <property type="match status" value="1"/>
</dbReference>
<dbReference type="InterPro" id="IPR020622">
    <property type="entry name" value="Ala_racemase_pyridoxalP-BS"/>
</dbReference>
<dbReference type="InterPro" id="IPR001608">
    <property type="entry name" value="Ala_racemase_N"/>
</dbReference>
<dbReference type="PRINTS" id="PR00992">
    <property type="entry name" value="ALARACEMASE"/>
</dbReference>
<dbReference type="UniPathway" id="UPA00042">
    <property type="reaction ID" value="UER00497"/>
</dbReference>
<evidence type="ECO:0000313" key="8">
    <source>
        <dbReference type="EMBL" id="SEE68617.1"/>
    </source>
</evidence>
<dbReference type="InterPro" id="IPR000821">
    <property type="entry name" value="Ala_racemase"/>
</dbReference>
<feature type="binding site" evidence="4 6">
    <location>
        <position position="172"/>
    </location>
    <ligand>
        <name>substrate</name>
    </ligand>
</feature>
<dbReference type="Proteomes" id="UP000182725">
    <property type="component" value="Unassembled WGS sequence"/>
</dbReference>
<dbReference type="GO" id="GO:0030632">
    <property type="term" value="P:D-alanine biosynthetic process"/>
    <property type="evidence" value="ECO:0007669"/>
    <property type="project" value="UniProtKB-UniRule"/>
</dbReference>
<dbReference type="SUPFAM" id="SSF50621">
    <property type="entry name" value="Alanine racemase C-terminal domain-like"/>
    <property type="match status" value="1"/>
</dbReference>
<feature type="active site" description="Proton acceptor; specific for L-alanine" evidence="4">
    <location>
        <position position="305"/>
    </location>
</feature>
<evidence type="ECO:0000256" key="1">
    <source>
        <dbReference type="ARBA" id="ARBA00001933"/>
    </source>
</evidence>
<dbReference type="InterPro" id="IPR029066">
    <property type="entry name" value="PLP-binding_barrel"/>
</dbReference>
<evidence type="ECO:0000256" key="4">
    <source>
        <dbReference type="HAMAP-Rule" id="MF_01201"/>
    </source>
</evidence>
<dbReference type="HAMAP" id="MF_01201">
    <property type="entry name" value="Ala_racemase"/>
    <property type="match status" value="1"/>
</dbReference>
<dbReference type="EC" id="5.1.1.1" evidence="4"/>
<feature type="active site" description="Proton acceptor; specific for D-alanine" evidence="4">
    <location>
        <position position="71"/>
    </location>
</feature>
<dbReference type="SMART" id="SM01005">
    <property type="entry name" value="Ala_racemase_C"/>
    <property type="match status" value="1"/>
</dbReference>
<comment type="cofactor">
    <cofactor evidence="1 4 5">
        <name>pyridoxal 5'-phosphate</name>
        <dbReference type="ChEBI" id="CHEBI:597326"/>
    </cofactor>
</comment>
<feature type="modified residue" description="N6-(pyridoxal phosphate)lysine" evidence="4 5">
    <location>
        <position position="71"/>
    </location>
</feature>
<gene>
    <name evidence="8" type="ORF">SAMN04489740_2182</name>
</gene>
<dbReference type="Pfam" id="PF00842">
    <property type="entry name" value="Ala_racemase_C"/>
    <property type="match status" value="1"/>
</dbReference>
<dbReference type="GO" id="GO:0008784">
    <property type="term" value="F:alanine racemase activity"/>
    <property type="evidence" value="ECO:0007669"/>
    <property type="project" value="UniProtKB-UniRule"/>
</dbReference>
<name>A0A1H5KW54_9MICC</name>
<dbReference type="CDD" id="cd00430">
    <property type="entry name" value="PLPDE_III_AR"/>
    <property type="match status" value="1"/>
</dbReference>
<dbReference type="AlphaFoldDB" id="A0A1H5KW54"/>